<dbReference type="Proteomes" id="UP000182045">
    <property type="component" value="Unassembled WGS sequence"/>
</dbReference>
<sequence>MTPWFNIALAAKLTTGSRRAELVALLAAKPIPSQAPRLIVATPRRFVSLPKLLKPNEAIDAMLRTFRATFDLAAEQGLTARLELFQNYI</sequence>
<protein>
    <submittedName>
        <fullName evidence="2">Uncharacterized protein</fullName>
    </submittedName>
</protein>
<comment type="caution">
    <text evidence="2">The sequence shown here is derived from an EMBL/GenBank/DDBJ whole genome shotgun (WGS) entry which is preliminary data.</text>
</comment>
<keyword evidence="4" id="KW-1185">Reference proteome</keyword>
<evidence type="ECO:0000313" key="2">
    <source>
        <dbReference type="EMBL" id="KPP91603.1"/>
    </source>
</evidence>
<reference evidence="1 4" key="2">
    <citation type="submission" date="2016-01" db="EMBL/GenBank/DDBJ databases">
        <authorList>
            <person name="Varghese N."/>
        </authorList>
    </citation>
    <scope>NUCLEOTIDE SEQUENCE [LARGE SCALE GENOMIC DNA]</scope>
    <source>
        <strain evidence="1 4">HL-91</strain>
    </source>
</reference>
<dbReference type="AlphaFoldDB" id="A0A0P7W4P0"/>
<evidence type="ECO:0000313" key="3">
    <source>
        <dbReference type="Proteomes" id="UP000050413"/>
    </source>
</evidence>
<gene>
    <name evidence="1" type="ORF">Ga0058931_2615</name>
    <name evidence="2" type="ORF">HLUCCA05_00405</name>
</gene>
<dbReference type="RefSeq" id="WP_176699398.1">
    <property type="nucleotide sequence ID" value="NZ_FBYC01000004.1"/>
</dbReference>
<evidence type="ECO:0000313" key="1">
    <source>
        <dbReference type="EMBL" id="CUX82840.1"/>
    </source>
</evidence>
<name>A0A0P7W4P0_9RHOB</name>
<accession>A0A0P7W4P0</accession>
<proteinExistence type="predicted"/>
<reference evidence="2 3" key="1">
    <citation type="submission" date="2015-09" db="EMBL/GenBank/DDBJ databases">
        <title>Identification and resolution of microdiversity through metagenomic sequencing of parallel consortia.</title>
        <authorList>
            <person name="Nelson W.C."/>
            <person name="Romine M.F."/>
            <person name="Lindemann S.R."/>
        </authorList>
    </citation>
    <scope>NUCLEOTIDE SEQUENCE [LARGE SCALE GENOMIC DNA]</scope>
    <source>
        <strain evidence="2">HL-91</strain>
    </source>
</reference>
<dbReference type="Proteomes" id="UP000050413">
    <property type="component" value="Unassembled WGS sequence"/>
</dbReference>
<evidence type="ECO:0000313" key="4">
    <source>
        <dbReference type="Proteomes" id="UP000182045"/>
    </source>
</evidence>
<dbReference type="EMBL" id="LJSG01000013">
    <property type="protein sequence ID" value="KPP91603.1"/>
    <property type="molecule type" value="Genomic_DNA"/>
</dbReference>
<dbReference type="STRING" id="1666912.Ga0058931_2615"/>
<organism evidence="2 3">
    <name type="scientific">Roseibaca calidilacus</name>
    <dbReference type="NCBI Taxonomy" id="1666912"/>
    <lineage>
        <taxon>Bacteria</taxon>
        <taxon>Pseudomonadati</taxon>
        <taxon>Pseudomonadota</taxon>
        <taxon>Alphaproteobacteria</taxon>
        <taxon>Rhodobacterales</taxon>
        <taxon>Paracoccaceae</taxon>
        <taxon>Roseinatronobacter</taxon>
    </lineage>
</organism>
<dbReference type="EMBL" id="FBYC01000004">
    <property type="protein sequence ID" value="CUX82840.1"/>
    <property type="molecule type" value="Genomic_DNA"/>
</dbReference>